<protein>
    <submittedName>
        <fullName evidence="3">Molybdenum cofactor sulfurylase</fullName>
    </submittedName>
</protein>
<dbReference type="InterPro" id="IPR052698">
    <property type="entry name" value="MoCofactor_Util/Proc"/>
</dbReference>
<dbReference type="InterPro" id="IPR036291">
    <property type="entry name" value="NAD(P)-bd_dom_sf"/>
</dbReference>
<feature type="domain" description="XdhC Rossmann" evidence="2">
    <location>
        <begin position="157"/>
        <end position="296"/>
    </location>
</feature>
<dbReference type="InterPro" id="IPR014308">
    <property type="entry name" value="Xanthine_DH_XdhC"/>
</dbReference>
<dbReference type="AlphaFoldDB" id="A0A285D3L8"/>
<keyword evidence="4" id="KW-1185">Reference proteome</keyword>
<evidence type="ECO:0000259" key="1">
    <source>
        <dbReference type="Pfam" id="PF02625"/>
    </source>
</evidence>
<dbReference type="PANTHER" id="PTHR30388">
    <property type="entry name" value="ALDEHYDE OXIDOREDUCTASE MOLYBDENUM COFACTOR ASSEMBLY PROTEIN"/>
    <property type="match status" value="1"/>
</dbReference>
<reference evidence="4" key="1">
    <citation type="submission" date="2017-08" db="EMBL/GenBank/DDBJ databases">
        <authorList>
            <person name="Varghese N."/>
            <person name="Submissions S."/>
        </authorList>
    </citation>
    <scope>NUCLEOTIDE SEQUENCE [LARGE SCALE GENOMIC DNA]</scope>
    <source>
        <strain evidence="4">JA234</strain>
    </source>
</reference>
<evidence type="ECO:0000313" key="4">
    <source>
        <dbReference type="Proteomes" id="UP000219467"/>
    </source>
</evidence>
<dbReference type="PANTHER" id="PTHR30388:SF6">
    <property type="entry name" value="XANTHINE DEHYDROGENASE SUBUNIT A-RELATED"/>
    <property type="match status" value="1"/>
</dbReference>
<dbReference type="SUPFAM" id="SSF51735">
    <property type="entry name" value="NAD(P)-binding Rossmann-fold domains"/>
    <property type="match status" value="1"/>
</dbReference>
<accession>A0A285D3L8</accession>
<dbReference type="Pfam" id="PF13478">
    <property type="entry name" value="XdhC_C"/>
    <property type="match status" value="1"/>
</dbReference>
<dbReference type="InterPro" id="IPR003777">
    <property type="entry name" value="XdhC_CoxI"/>
</dbReference>
<gene>
    <name evidence="3" type="ORF">SAMN05878503_12230</name>
</gene>
<dbReference type="RefSeq" id="WP_097031680.1">
    <property type="nucleotide sequence ID" value="NZ_OAOQ01000022.1"/>
</dbReference>
<dbReference type="EMBL" id="OAOQ01000022">
    <property type="protein sequence ID" value="SNX74414.1"/>
    <property type="molecule type" value="Genomic_DNA"/>
</dbReference>
<organism evidence="3 4">
    <name type="scientific">Cereibacter ovatus</name>
    <dbReference type="NCBI Taxonomy" id="439529"/>
    <lineage>
        <taxon>Bacteria</taxon>
        <taxon>Pseudomonadati</taxon>
        <taxon>Pseudomonadota</taxon>
        <taxon>Alphaproteobacteria</taxon>
        <taxon>Rhodobacterales</taxon>
        <taxon>Paracoccaceae</taxon>
        <taxon>Cereibacter</taxon>
    </lineage>
</organism>
<evidence type="ECO:0000259" key="2">
    <source>
        <dbReference type="Pfam" id="PF13478"/>
    </source>
</evidence>
<dbReference type="OrthoDB" id="61481at2"/>
<dbReference type="Gene3D" id="3.40.50.720">
    <property type="entry name" value="NAD(P)-binding Rossmann-like Domain"/>
    <property type="match status" value="1"/>
</dbReference>
<evidence type="ECO:0000313" key="3">
    <source>
        <dbReference type="EMBL" id="SNX74414.1"/>
    </source>
</evidence>
<proteinExistence type="predicted"/>
<dbReference type="InterPro" id="IPR027051">
    <property type="entry name" value="XdhC_Rossmann_dom"/>
</dbReference>
<feature type="domain" description="XdhC- CoxI" evidence="1">
    <location>
        <begin position="14"/>
        <end position="69"/>
    </location>
</feature>
<name>A0A285D3L8_9RHOB</name>
<dbReference type="Pfam" id="PF02625">
    <property type="entry name" value="XdhC_CoxI"/>
    <property type="match status" value="1"/>
</dbReference>
<dbReference type="Proteomes" id="UP000219467">
    <property type="component" value="Unassembled WGS sequence"/>
</dbReference>
<sequence length="311" mass="32453">MAEGFDLDGVRAAVAAQGRVARIVVAACEGSAPREVGAAMLVWAGGSSGTIGGGALEWQAMARARDLVGGARLDRVALGPGLGQCCGGAVTLLTEVFGSEDVARLSGPVIARSVTGAAMPLAVRRLLARARAEGVLPVSQFLAGWMVEPAARPGRPVWVWGAGHVGRAVVSALAPLPDLDVTWIDAGRDRFPDALPDRVTPLWAHRPEDLVAHAPAAAEHLVLTYSHALDLELCHRIMAQGFRRLGLIGSATKAARFRARLRALGHPEALVARLVCPIGDKGLGKHPQAIALGIAVDLLKENGQRRAEIAS</sequence>
<dbReference type="NCBIfam" id="TIGR02964">
    <property type="entry name" value="xanthine_xdhC"/>
    <property type="match status" value="1"/>
</dbReference>